<comment type="pathway">
    <text evidence="1">Pyrimidine metabolism; UMP biosynthesis via de novo pathway; UMP from orotate: step 2/2.</text>
</comment>
<dbReference type="InterPro" id="IPR011060">
    <property type="entry name" value="RibuloseP-bd_barrel"/>
</dbReference>
<dbReference type="Gene3D" id="3.20.20.70">
    <property type="entry name" value="Aldolase class I"/>
    <property type="match status" value="1"/>
</dbReference>
<evidence type="ECO:0000313" key="9">
    <source>
        <dbReference type="EMBL" id="OGG71760.1"/>
    </source>
</evidence>
<dbReference type="GO" id="GO:0044205">
    <property type="term" value="P:'de novo' UMP biosynthetic process"/>
    <property type="evidence" value="ECO:0007669"/>
    <property type="project" value="UniProtKB-UniPathway"/>
</dbReference>
<organism evidence="9 10">
    <name type="scientific">Candidatus Kaiserbacteria bacterium RIFCSPHIGHO2_12_FULL_56_13</name>
    <dbReference type="NCBI Taxonomy" id="1798505"/>
    <lineage>
        <taxon>Bacteria</taxon>
        <taxon>Candidatus Kaiseribacteriota</taxon>
    </lineage>
</organism>
<dbReference type="GO" id="GO:0006207">
    <property type="term" value="P:'de novo' pyrimidine nucleobase biosynthetic process"/>
    <property type="evidence" value="ECO:0007669"/>
    <property type="project" value="InterPro"/>
</dbReference>
<evidence type="ECO:0000256" key="7">
    <source>
        <dbReference type="NCBIfam" id="TIGR02127"/>
    </source>
</evidence>
<dbReference type="Proteomes" id="UP000178392">
    <property type="component" value="Unassembled WGS sequence"/>
</dbReference>
<dbReference type="SUPFAM" id="SSF51366">
    <property type="entry name" value="Ribulose-phoshate binding barrel"/>
    <property type="match status" value="1"/>
</dbReference>
<evidence type="ECO:0000256" key="2">
    <source>
        <dbReference type="ARBA" id="ARBA00008847"/>
    </source>
</evidence>
<dbReference type="NCBIfam" id="TIGR02127">
    <property type="entry name" value="pyrF_sub2"/>
    <property type="match status" value="1"/>
</dbReference>
<evidence type="ECO:0000256" key="5">
    <source>
        <dbReference type="ARBA" id="ARBA00023239"/>
    </source>
</evidence>
<evidence type="ECO:0000313" key="10">
    <source>
        <dbReference type="Proteomes" id="UP000178392"/>
    </source>
</evidence>
<dbReference type="PANTHER" id="PTHR43375:SF1">
    <property type="entry name" value="OROTIDINE 5'-PHOSPHATE DECARBOXYLASE"/>
    <property type="match status" value="1"/>
</dbReference>
<dbReference type="SMART" id="SM00934">
    <property type="entry name" value="OMPdecase"/>
    <property type="match status" value="1"/>
</dbReference>
<dbReference type="AlphaFoldDB" id="A0A1F6EDS0"/>
<dbReference type="PROSITE" id="PS00156">
    <property type="entry name" value="OMPDECASE"/>
    <property type="match status" value="1"/>
</dbReference>
<keyword evidence="3" id="KW-0210">Decarboxylase</keyword>
<dbReference type="GO" id="GO:0004590">
    <property type="term" value="F:orotidine-5'-phosphate decarboxylase activity"/>
    <property type="evidence" value="ECO:0007669"/>
    <property type="project" value="UniProtKB-UniRule"/>
</dbReference>
<proteinExistence type="inferred from homology"/>
<evidence type="ECO:0000259" key="8">
    <source>
        <dbReference type="SMART" id="SM00934"/>
    </source>
</evidence>
<comment type="caution">
    <text evidence="9">The sequence shown here is derived from an EMBL/GenBank/DDBJ whole genome shotgun (WGS) entry which is preliminary data.</text>
</comment>
<evidence type="ECO:0000256" key="1">
    <source>
        <dbReference type="ARBA" id="ARBA00004861"/>
    </source>
</evidence>
<evidence type="ECO:0000256" key="6">
    <source>
        <dbReference type="ARBA" id="ARBA00049157"/>
    </source>
</evidence>
<keyword evidence="5" id="KW-0456">Lyase</keyword>
<protein>
    <recommendedName>
        <fullName evidence="7">Orotidine-5'-phosphate decarboxylase</fullName>
        <ecNumber evidence="7">4.1.1.23</ecNumber>
    </recommendedName>
</protein>
<dbReference type="InterPro" id="IPR011995">
    <property type="entry name" value="OMPdecase_type-2"/>
</dbReference>
<comment type="catalytic activity">
    <reaction evidence="6">
        <text>orotidine 5'-phosphate + H(+) = UMP + CO2</text>
        <dbReference type="Rhea" id="RHEA:11596"/>
        <dbReference type="ChEBI" id="CHEBI:15378"/>
        <dbReference type="ChEBI" id="CHEBI:16526"/>
        <dbReference type="ChEBI" id="CHEBI:57538"/>
        <dbReference type="ChEBI" id="CHEBI:57865"/>
        <dbReference type="EC" id="4.1.1.23"/>
    </reaction>
</comment>
<dbReference type="UniPathway" id="UPA00070">
    <property type="reaction ID" value="UER00120"/>
</dbReference>
<comment type="similarity">
    <text evidence="2">Belongs to the OMP decarboxylase family. Type 2 subfamily.</text>
</comment>
<dbReference type="InterPro" id="IPR001754">
    <property type="entry name" value="OMPdeCOase_dom"/>
</dbReference>
<evidence type="ECO:0000256" key="3">
    <source>
        <dbReference type="ARBA" id="ARBA00022793"/>
    </source>
</evidence>
<keyword evidence="4" id="KW-0665">Pyrimidine biosynthesis</keyword>
<dbReference type="CDD" id="cd04725">
    <property type="entry name" value="OMP_decarboxylase_like"/>
    <property type="match status" value="1"/>
</dbReference>
<feature type="domain" description="Orotidine 5'-phosphate decarboxylase" evidence="8">
    <location>
        <begin position="17"/>
        <end position="265"/>
    </location>
</feature>
<dbReference type="InterPro" id="IPR018089">
    <property type="entry name" value="OMPdecase_AS"/>
</dbReference>
<dbReference type="Pfam" id="PF00215">
    <property type="entry name" value="OMPdecase"/>
    <property type="match status" value="1"/>
</dbReference>
<sequence>MNTFFSMIEKRWSAGARVCIGLDAEKSRLPKEFQTIGTSGQARFNLDIVQATKDLALCYKPNIKFYPGPAGLAALMLTVETIRTKAPGVPVILDAKYADIGNTNKGAVTEAFEIIGADAVTVNPYFGKEALQPFLERDDKGIIVLCRTSNPGAGEFQNLLVQDRVDEITTVLRPLYEKVALNVAQQWNTHGNCALVVGATAPKELMEIRGLVPTMPILIPGIGTQGGDVAQAVWNGANSQKAGVIINSSSGIIFNPDPRLATQKLTDEIDGALSRIPDRCSVG</sequence>
<dbReference type="InterPro" id="IPR013785">
    <property type="entry name" value="Aldolase_TIM"/>
</dbReference>
<name>A0A1F6EDS0_9BACT</name>
<dbReference type="PANTHER" id="PTHR43375">
    <property type="entry name" value="OROTIDINE 5'-PHOSPHATE DECARBOXYLASE"/>
    <property type="match status" value="1"/>
</dbReference>
<dbReference type="EMBL" id="MFLS01000033">
    <property type="protein sequence ID" value="OGG71760.1"/>
    <property type="molecule type" value="Genomic_DNA"/>
</dbReference>
<reference evidence="9 10" key="1">
    <citation type="journal article" date="2016" name="Nat. Commun.">
        <title>Thousands of microbial genomes shed light on interconnected biogeochemical processes in an aquifer system.</title>
        <authorList>
            <person name="Anantharaman K."/>
            <person name="Brown C.T."/>
            <person name="Hug L.A."/>
            <person name="Sharon I."/>
            <person name="Castelle C.J."/>
            <person name="Probst A.J."/>
            <person name="Thomas B.C."/>
            <person name="Singh A."/>
            <person name="Wilkins M.J."/>
            <person name="Karaoz U."/>
            <person name="Brodie E.L."/>
            <person name="Williams K.H."/>
            <person name="Hubbard S.S."/>
            <person name="Banfield J.F."/>
        </authorList>
    </citation>
    <scope>NUCLEOTIDE SEQUENCE [LARGE SCALE GENOMIC DNA]</scope>
</reference>
<dbReference type="EC" id="4.1.1.23" evidence="7"/>
<gene>
    <name evidence="9" type="ORF">A3E65_00960</name>
</gene>
<evidence type="ECO:0000256" key="4">
    <source>
        <dbReference type="ARBA" id="ARBA00022975"/>
    </source>
</evidence>
<accession>A0A1F6EDS0</accession>